<protein>
    <submittedName>
        <fullName evidence="1">Uncharacterized protein</fullName>
    </submittedName>
</protein>
<keyword evidence="2" id="KW-1185">Reference proteome</keyword>
<sequence>MNAQELIAHYDSVLAVNEWILCNHIAWTVVEPIDGLHSVQQIGDALSGVHDFHLEEVHVKEGMEDDEESPRIFLDFYEGGYFFFDTYDITGTQERLASLLGESSFIWGIRWEAGAVQHRLFYSADGQVQMSTTNVLRDPKLDETTALAENIAAVRSAWWSTPGRYQDSALLALISLTSGALLSSDWLNSTQNALVTENLRGSA</sequence>
<evidence type="ECO:0000313" key="2">
    <source>
        <dbReference type="Proteomes" id="UP000198282"/>
    </source>
</evidence>
<gene>
    <name evidence="1" type="ORF">SAMN05216276_1002313</name>
</gene>
<evidence type="ECO:0000313" key="1">
    <source>
        <dbReference type="EMBL" id="SNS02010.1"/>
    </source>
</evidence>
<dbReference type="Proteomes" id="UP000198282">
    <property type="component" value="Unassembled WGS sequence"/>
</dbReference>
<name>A0A239B2I1_9ACTN</name>
<proteinExistence type="predicted"/>
<reference evidence="1 2" key="1">
    <citation type="submission" date="2017-06" db="EMBL/GenBank/DDBJ databases">
        <authorList>
            <person name="Kim H.J."/>
            <person name="Triplett B.A."/>
        </authorList>
    </citation>
    <scope>NUCLEOTIDE SEQUENCE [LARGE SCALE GENOMIC DNA]</scope>
    <source>
        <strain evidence="1 2">CGMCC 4.2132</strain>
    </source>
</reference>
<dbReference type="RefSeq" id="WP_089205681.1">
    <property type="nucleotide sequence ID" value="NZ_FZOD01000002.1"/>
</dbReference>
<organism evidence="1 2">
    <name type="scientific">Streptosporangium subroseum</name>
    <dbReference type="NCBI Taxonomy" id="106412"/>
    <lineage>
        <taxon>Bacteria</taxon>
        <taxon>Bacillati</taxon>
        <taxon>Actinomycetota</taxon>
        <taxon>Actinomycetes</taxon>
        <taxon>Streptosporangiales</taxon>
        <taxon>Streptosporangiaceae</taxon>
        <taxon>Streptosporangium</taxon>
    </lineage>
</organism>
<accession>A0A239B2I1</accession>
<dbReference type="AlphaFoldDB" id="A0A239B2I1"/>
<dbReference type="EMBL" id="FZOD01000002">
    <property type="protein sequence ID" value="SNS02010.1"/>
    <property type="molecule type" value="Genomic_DNA"/>
</dbReference>